<sequence length="106" mass="11387">MNNISPKEAIKHIEDGNVIVVDVRTPAEFEGGHIGGALNIDISSMSFADKLNELDKNEKYIINCQMGGRSARATSLMSEIGFSNVMNLEGGITAWKGSGFSVKVGR</sequence>
<evidence type="ECO:0000313" key="2">
    <source>
        <dbReference type="EMBL" id="KKS47222.1"/>
    </source>
</evidence>
<dbReference type="STRING" id="1618756.UV12_C0010G0039"/>
<dbReference type="AlphaFoldDB" id="A0A0G0ZEU3"/>
<dbReference type="Gene3D" id="3.40.250.10">
    <property type="entry name" value="Rhodanese-like domain"/>
    <property type="match status" value="1"/>
</dbReference>
<dbReference type="EMBL" id="LCDG01000010">
    <property type="protein sequence ID" value="KKS47222.1"/>
    <property type="molecule type" value="Genomic_DNA"/>
</dbReference>
<accession>A0A0G0ZEU3</accession>
<dbReference type="InterPro" id="IPR001763">
    <property type="entry name" value="Rhodanese-like_dom"/>
</dbReference>
<dbReference type="PANTHER" id="PTHR43031:SF1">
    <property type="entry name" value="PYRIDINE NUCLEOTIDE-DISULPHIDE OXIDOREDUCTASE"/>
    <property type="match status" value="1"/>
</dbReference>
<feature type="domain" description="Rhodanese" evidence="1">
    <location>
        <begin position="14"/>
        <end position="104"/>
    </location>
</feature>
<name>A0A0G0ZEU3_9BACT</name>
<evidence type="ECO:0000259" key="1">
    <source>
        <dbReference type="PROSITE" id="PS50206"/>
    </source>
</evidence>
<dbReference type="PROSITE" id="PS50206">
    <property type="entry name" value="RHODANESE_3"/>
    <property type="match status" value="1"/>
</dbReference>
<dbReference type="InterPro" id="IPR036873">
    <property type="entry name" value="Rhodanese-like_dom_sf"/>
</dbReference>
<organism evidence="2 3">
    <name type="scientific">Candidatus Nomurabacteria bacterium GW2011_GWC2_42_20</name>
    <dbReference type="NCBI Taxonomy" id="1618756"/>
    <lineage>
        <taxon>Bacteria</taxon>
        <taxon>Candidatus Nomuraibacteriota</taxon>
    </lineage>
</organism>
<protein>
    <submittedName>
        <fullName evidence="2">Rhodanese domain protein</fullName>
    </submittedName>
</protein>
<dbReference type="PANTHER" id="PTHR43031">
    <property type="entry name" value="FAD-DEPENDENT OXIDOREDUCTASE"/>
    <property type="match status" value="1"/>
</dbReference>
<dbReference type="Proteomes" id="UP000034704">
    <property type="component" value="Unassembled WGS sequence"/>
</dbReference>
<dbReference type="InterPro" id="IPR050229">
    <property type="entry name" value="GlpE_sulfurtransferase"/>
</dbReference>
<proteinExistence type="predicted"/>
<dbReference type="Pfam" id="PF00581">
    <property type="entry name" value="Rhodanese"/>
    <property type="match status" value="1"/>
</dbReference>
<gene>
    <name evidence="2" type="ORF">UV12_C0010G0039</name>
</gene>
<dbReference type="CDD" id="cd00158">
    <property type="entry name" value="RHOD"/>
    <property type="match status" value="1"/>
</dbReference>
<evidence type="ECO:0000313" key="3">
    <source>
        <dbReference type="Proteomes" id="UP000034704"/>
    </source>
</evidence>
<reference evidence="2 3" key="1">
    <citation type="journal article" date="2015" name="Nature">
        <title>rRNA introns, odd ribosomes, and small enigmatic genomes across a large radiation of phyla.</title>
        <authorList>
            <person name="Brown C.T."/>
            <person name="Hug L.A."/>
            <person name="Thomas B.C."/>
            <person name="Sharon I."/>
            <person name="Castelle C.J."/>
            <person name="Singh A."/>
            <person name="Wilkins M.J."/>
            <person name="Williams K.H."/>
            <person name="Banfield J.F."/>
        </authorList>
    </citation>
    <scope>NUCLEOTIDE SEQUENCE [LARGE SCALE GENOMIC DNA]</scope>
</reference>
<dbReference type="SMART" id="SM00450">
    <property type="entry name" value="RHOD"/>
    <property type="match status" value="1"/>
</dbReference>
<comment type="caution">
    <text evidence="2">The sequence shown here is derived from an EMBL/GenBank/DDBJ whole genome shotgun (WGS) entry which is preliminary data.</text>
</comment>
<dbReference type="SUPFAM" id="SSF52821">
    <property type="entry name" value="Rhodanese/Cell cycle control phosphatase"/>
    <property type="match status" value="1"/>
</dbReference>